<dbReference type="EMBL" id="CP017831">
    <property type="protein sequence ID" value="AOZ96220.1"/>
    <property type="molecule type" value="Genomic_DNA"/>
</dbReference>
<organism evidence="1 2">
    <name type="scientific">Butyrivibrio hungatei</name>
    <dbReference type="NCBI Taxonomy" id="185008"/>
    <lineage>
        <taxon>Bacteria</taxon>
        <taxon>Bacillati</taxon>
        <taxon>Bacillota</taxon>
        <taxon>Clostridia</taxon>
        <taxon>Lachnospirales</taxon>
        <taxon>Lachnospiraceae</taxon>
        <taxon>Butyrivibrio</taxon>
    </lineage>
</organism>
<dbReference type="Proteomes" id="UP000179284">
    <property type="component" value="Chromosome I"/>
</dbReference>
<accession>A0A1D9P0Y4</accession>
<dbReference type="AlphaFoldDB" id="A0A1D9P0Y4"/>
<proteinExistence type="predicted"/>
<dbReference type="OrthoDB" id="2005490at2"/>
<dbReference type="KEGG" id="bhu:bhn_I1186"/>
<reference evidence="2" key="1">
    <citation type="submission" date="2016-10" db="EMBL/GenBank/DDBJ databases">
        <title>The complete genome sequence of the rumen bacterium Butyrivibrio hungatei MB2003.</title>
        <authorList>
            <person name="Palevich N."/>
            <person name="Kelly W.J."/>
            <person name="Leahy S.C."/>
            <person name="Altermann E."/>
            <person name="Rakonjac J."/>
            <person name="Attwood G.T."/>
        </authorList>
    </citation>
    <scope>NUCLEOTIDE SEQUENCE [LARGE SCALE GENOMIC DNA]</scope>
    <source>
        <strain evidence="2">MB2003</strain>
    </source>
</reference>
<sequence>MNYEKELTQNMKDELKRNNLVASMNDYETRKNHLIDINDGFHNVLDFIPDFIMIDLLKEYELECFSAYQNIDEFAEGILGYKHGNVQLMRKLARHFYIFNPQTKEFELDYDFMDYSSSQLEKMSAWSKQELLEADINPSMTVYEIDARVRENGKNSSVRVTDEEIKVIEKYRFVDDEIKNKIKSLLNLQ</sequence>
<keyword evidence="2" id="KW-1185">Reference proteome</keyword>
<evidence type="ECO:0000313" key="2">
    <source>
        <dbReference type="Proteomes" id="UP000179284"/>
    </source>
</evidence>
<name>A0A1D9P0Y4_9FIRM</name>
<gene>
    <name evidence="1" type="ORF">bhn_I1186</name>
</gene>
<dbReference type="RefSeq" id="WP_071175929.1">
    <property type="nucleotide sequence ID" value="NZ_CP017831.1"/>
</dbReference>
<protein>
    <submittedName>
        <fullName evidence="1">Uncharacterized protein</fullName>
    </submittedName>
</protein>
<evidence type="ECO:0000313" key="1">
    <source>
        <dbReference type="EMBL" id="AOZ96220.1"/>
    </source>
</evidence>